<dbReference type="SUPFAM" id="SSF57302">
    <property type="entry name" value="Snake toxin-like"/>
    <property type="match status" value="1"/>
</dbReference>
<keyword evidence="1" id="KW-0472">Membrane</keyword>
<name>A0A238C3V4_9BILA</name>
<evidence type="ECO:0000313" key="4">
    <source>
        <dbReference type="Proteomes" id="UP000242913"/>
    </source>
</evidence>
<keyword evidence="1" id="KW-1133">Transmembrane helix</keyword>
<proteinExistence type="predicted"/>
<evidence type="ECO:0000256" key="2">
    <source>
        <dbReference type="SAM" id="SignalP"/>
    </source>
</evidence>
<dbReference type="Proteomes" id="UP000242913">
    <property type="component" value="Unassembled WGS sequence"/>
</dbReference>
<sequence length="127" mass="14001">MSCPTLVVVTILLQVTLVENLDCFTGRLDFGLMFAECSSSINYCVKATSIDPECGRVIDKGCDMENFCHVIGSRCLYYNFTDLEICCCTSNLCNGSMSHFYNSRSSLIIILIIAVSNLLLISNTISL</sequence>
<feature type="signal peptide" evidence="2">
    <location>
        <begin position="1"/>
        <end position="20"/>
    </location>
</feature>
<evidence type="ECO:0000313" key="3">
    <source>
        <dbReference type="EMBL" id="OZC12137.1"/>
    </source>
</evidence>
<keyword evidence="2" id="KW-0732">Signal</keyword>
<keyword evidence="1" id="KW-0812">Transmembrane</keyword>
<evidence type="ECO:0008006" key="5">
    <source>
        <dbReference type="Google" id="ProtNLM"/>
    </source>
</evidence>
<protein>
    <recommendedName>
        <fullName evidence="5">UPAR/Ly6 domain-containing protein</fullName>
    </recommendedName>
</protein>
<dbReference type="AlphaFoldDB" id="A0A238C3V4"/>
<reference evidence="3 4" key="1">
    <citation type="submission" date="2015-12" db="EMBL/GenBank/DDBJ databases">
        <title>Draft genome of the nematode, Onchocerca flexuosa.</title>
        <authorList>
            <person name="Mitreva M."/>
        </authorList>
    </citation>
    <scope>NUCLEOTIDE SEQUENCE [LARGE SCALE GENOMIC DNA]</scope>
    <source>
        <strain evidence="3">Red Deer</strain>
    </source>
</reference>
<dbReference type="CDD" id="cd00117">
    <property type="entry name" value="TFP"/>
    <property type="match status" value="1"/>
</dbReference>
<feature type="transmembrane region" description="Helical" evidence="1">
    <location>
        <begin position="106"/>
        <end position="125"/>
    </location>
</feature>
<accession>A0A238C3V4</accession>
<feature type="chain" id="PRO_5012624518" description="UPAR/Ly6 domain-containing protein" evidence="2">
    <location>
        <begin position="21"/>
        <end position="127"/>
    </location>
</feature>
<dbReference type="InterPro" id="IPR045860">
    <property type="entry name" value="Snake_toxin-like_sf"/>
</dbReference>
<dbReference type="EMBL" id="KZ269978">
    <property type="protein sequence ID" value="OZC12137.1"/>
    <property type="molecule type" value="Genomic_DNA"/>
</dbReference>
<organism evidence="3 4">
    <name type="scientific">Onchocerca flexuosa</name>
    <dbReference type="NCBI Taxonomy" id="387005"/>
    <lineage>
        <taxon>Eukaryota</taxon>
        <taxon>Metazoa</taxon>
        <taxon>Ecdysozoa</taxon>
        <taxon>Nematoda</taxon>
        <taxon>Chromadorea</taxon>
        <taxon>Rhabditida</taxon>
        <taxon>Spirurina</taxon>
        <taxon>Spiruromorpha</taxon>
        <taxon>Filarioidea</taxon>
        <taxon>Onchocercidae</taxon>
        <taxon>Onchocerca</taxon>
    </lineage>
</organism>
<keyword evidence="4" id="KW-1185">Reference proteome</keyword>
<evidence type="ECO:0000256" key="1">
    <source>
        <dbReference type="SAM" id="Phobius"/>
    </source>
</evidence>
<dbReference type="OrthoDB" id="10433905at2759"/>
<gene>
    <name evidence="3" type="ORF">X798_00656</name>
</gene>